<evidence type="ECO:0000313" key="2">
    <source>
        <dbReference type="Proteomes" id="UP000182241"/>
    </source>
</evidence>
<name>A0A1H4VM63_TSUTY</name>
<evidence type="ECO:0000313" key="1">
    <source>
        <dbReference type="EMBL" id="SEC82107.1"/>
    </source>
</evidence>
<gene>
    <name evidence="1" type="ORF">SAMN04489793_3273</name>
</gene>
<proteinExistence type="predicted"/>
<dbReference type="STRING" id="57704.SAMN04489793_3273"/>
<protein>
    <submittedName>
        <fullName evidence="1">Uncharacterized protein</fullName>
    </submittedName>
</protein>
<keyword evidence="2" id="KW-1185">Reference proteome</keyword>
<dbReference type="Proteomes" id="UP000182241">
    <property type="component" value="Unassembled WGS sequence"/>
</dbReference>
<dbReference type="AlphaFoldDB" id="A0A1H4VM63"/>
<sequence>MSEQSARCVDRIIEDALEEAFETIDRYLRSDTLTIEDVETTLGHNWGEAVSEAWDDYCAGD</sequence>
<organism evidence="1 2">
    <name type="scientific">Tsukamurella tyrosinosolvens</name>
    <dbReference type="NCBI Taxonomy" id="57704"/>
    <lineage>
        <taxon>Bacteria</taxon>
        <taxon>Bacillati</taxon>
        <taxon>Actinomycetota</taxon>
        <taxon>Actinomycetes</taxon>
        <taxon>Mycobacteriales</taxon>
        <taxon>Tsukamurellaceae</taxon>
        <taxon>Tsukamurella</taxon>
    </lineage>
</organism>
<reference evidence="2" key="1">
    <citation type="submission" date="2016-10" db="EMBL/GenBank/DDBJ databases">
        <authorList>
            <person name="Varghese N."/>
            <person name="Submissions S."/>
        </authorList>
    </citation>
    <scope>NUCLEOTIDE SEQUENCE [LARGE SCALE GENOMIC DNA]</scope>
    <source>
        <strain evidence="2">DSM 44234</strain>
    </source>
</reference>
<dbReference type="RefSeq" id="WP_068742743.1">
    <property type="nucleotide sequence ID" value="NZ_FNSA01000003.1"/>
</dbReference>
<accession>A0A1H4VM63</accession>
<dbReference type="EMBL" id="FNSA01000003">
    <property type="protein sequence ID" value="SEC82107.1"/>
    <property type="molecule type" value="Genomic_DNA"/>
</dbReference>